<organism evidence="3 4">
    <name type="scientific">Octadecabacter ascidiaceicola</name>
    <dbReference type="NCBI Taxonomy" id="1655543"/>
    <lineage>
        <taxon>Bacteria</taxon>
        <taxon>Pseudomonadati</taxon>
        <taxon>Pseudomonadota</taxon>
        <taxon>Alphaproteobacteria</taxon>
        <taxon>Rhodobacterales</taxon>
        <taxon>Roseobacteraceae</taxon>
        <taxon>Octadecabacter</taxon>
    </lineage>
</organism>
<protein>
    <submittedName>
        <fullName evidence="3">Cytochrome c oxidase subunit 4</fullName>
        <ecNumber evidence="3">1.9.3.1</ecNumber>
    </submittedName>
</protein>
<dbReference type="GO" id="GO:0016491">
    <property type="term" value="F:oxidoreductase activity"/>
    <property type="evidence" value="ECO:0007669"/>
    <property type="project" value="UniProtKB-KW"/>
</dbReference>
<keyword evidence="4" id="KW-1185">Reference proteome</keyword>
<accession>A0A238KJ32</accession>
<dbReference type="Proteomes" id="UP000203464">
    <property type="component" value="Unassembled WGS sequence"/>
</dbReference>
<evidence type="ECO:0000313" key="3">
    <source>
        <dbReference type="EMBL" id="SMX42771.1"/>
    </source>
</evidence>
<evidence type="ECO:0000313" key="4">
    <source>
        <dbReference type="Proteomes" id="UP000203464"/>
    </source>
</evidence>
<dbReference type="EMBL" id="FXYD01000004">
    <property type="protein sequence ID" value="SMX42771.1"/>
    <property type="molecule type" value="Genomic_DNA"/>
</dbReference>
<keyword evidence="3" id="KW-0560">Oxidoreductase</keyword>
<dbReference type="SUPFAM" id="SSF81469">
    <property type="entry name" value="Bacterial aa3 type cytochrome c oxidase subunit IV"/>
    <property type="match status" value="1"/>
</dbReference>
<reference evidence="4" key="1">
    <citation type="submission" date="2017-05" db="EMBL/GenBank/DDBJ databases">
        <authorList>
            <person name="Rodrigo-Torres L."/>
            <person name="Arahal R. D."/>
            <person name="Lucena T."/>
        </authorList>
    </citation>
    <scope>NUCLEOTIDE SEQUENCE [LARGE SCALE GENOMIC DNA]</scope>
    <source>
        <strain evidence="4">CECT 8868</strain>
    </source>
</reference>
<dbReference type="RefSeq" id="WP_093997172.1">
    <property type="nucleotide sequence ID" value="NZ_FXYD01000004.1"/>
</dbReference>
<feature type="domain" description="Cytochrome c oxidase subunit IV bacterial aa3 type" evidence="2">
    <location>
        <begin position="4"/>
        <end position="43"/>
    </location>
</feature>
<keyword evidence="1" id="KW-0812">Transmembrane</keyword>
<dbReference type="InterPro" id="IPR012422">
    <property type="entry name" value="Cyt_c_oxidase_su4_bac-aa3"/>
</dbReference>
<keyword evidence="1" id="KW-0472">Membrane</keyword>
<name>A0A238KJ32_9RHOB</name>
<gene>
    <name evidence="3" type="primary">ctaH</name>
    <name evidence="3" type="ORF">OCA8868_02836</name>
</gene>
<dbReference type="InterPro" id="IPR036596">
    <property type="entry name" value="Cyt-C_aa3_sf"/>
</dbReference>
<dbReference type="Gene3D" id="1.20.5.160">
    <property type="entry name" value="Bacterial aa3 type cytochrome c oxidase subunit IV"/>
    <property type="match status" value="1"/>
</dbReference>
<dbReference type="EC" id="1.9.3.1" evidence="3"/>
<sequence>MAEHKHGEMDISVQEKTFDGFMSMVTKGAIISILLLIFIALVNG</sequence>
<evidence type="ECO:0000256" key="1">
    <source>
        <dbReference type="SAM" id="Phobius"/>
    </source>
</evidence>
<evidence type="ECO:0000259" key="2">
    <source>
        <dbReference type="Pfam" id="PF07835"/>
    </source>
</evidence>
<dbReference type="AlphaFoldDB" id="A0A238KJ32"/>
<dbReference type="Pfam" id="PF07835">
    <property type="entry name" value="COX4_pro_2"/>
    <property type="match status" value="1"/>
</dbReference>
<feature type="transmembrane region" description="Helical" evidence="1">
    <location>
        <begin position="21"/>
        <end position="42"/>
    </location>
</feature>
<keyword evidence="1" id="KW-1133">Transmembrane helix</keyword>
<proteinExistence type="predicted"/>